<proteinExistence type="predicted"/>
<evidence type="ECO:0000256" key="2">
    <source>
        <dbReference type="ARBA" id="ARBA00022801"/>
    </source>
</evidence>
<dbReference type="GO" id="GO:0007165">
    <property type="term" value="P:signal transduction"/>
    <property type="evidence" value="ECO:0007669"/>
    <property type="project" value="InterPro"/>
</dbReference>
<reference evidence="7" key="1">
    <citation type="submission" date="2018-02" db="EMBL/GenBank/DDBJ databases">
        <authorList>
            <person name="Cohen D.B."/>
            <person name="Kent A.D."/>
        </authorList>
    </citation>
    <scope>NUCLEOTIDE SEQUENCE</scope>
</reference>
<dbReference type="FunFam" id="3.40.50.10140:FF:000007">
    <property type="entry name" value="Disease resistance protein (TIR-NBS-LRR class)"/>
    <property type="match status" value="1"/>
</dbReference>
<protein>
    <recommendedName>
        <fullName evidence="1">ADP-ribosyl cyclase/cyclic ADP-ribose hydrolase</fullName>
        <ecNumber evidence="1">3.2.2.6</ecNumber>
    </recommendedName>
</protein>
<evidence type="ECO:0000259" key="6">
    <source>
        <dbReference type="PROSITE" id="PS50104"/>
    </source>
</evidence>
<feature type="region of interest" description="Disordered" evidence="5">
    <location>
        <begin position="1"/>
        <end position="21"/>
    </location>
</feature>
<evidence type="ECO:0000256" key="1">
    <source>
        <dbReference type="ARBA" id="ARBA00011982"/>
    </source>
</evidence>
<dbReference type="InterPro" id="IPR035897">
    <property type="entry name" value="Toll_tir_struct_dom_sf"/>
</dbReference>
<name>A0A2N9EDT3_FAGSY</name>
<keyword evidence="2" id="KW-0378">Hydrolase</keyword>
<accession>A0A2N9EDT3</accession>
<sequence length="176" mass="20153">MRGIQRSEKRSSSADTAGSTSSAFAPALGGEYEVFLSFRGEDICKTFTDYLYHDLVDADIHTFRDNDELRVGEAIGTELLKAIQESKIYIPIFSRDYASSKWCLFELAQMVDCGKHILPIFYDVTPSQVRHQMGTYEGSFHEHQNLFDKKIVQQWKDALKKVDKKKGWELKKDTNG</sequence>
<dbReference type="Gene3D" id="3.40.50.10140">
    <property type="entry name" value="Toll/interleukin-1 receptor homology (TIR) domain"/>
    <property type="match status" value="1"/>
</dbReference>
<evidence type="ECO:0000256" key="3">
    <source>
        <dbReference type="ARBA" id="ARBA00023027"/>
    </source>
</evidence>
<evidence type="ECO:0000256" key="4">
    <source>
        <dbReference type="ARBA" id="ARBA00047304"/>
    </source>
</evidence>
<dbReference type="SUPFAM" id="SSF52200">
    <property type="entry name" value="Toll/Interleukin receptor TIR domain"/>
    <property type="match status" value="1"/>
</dbReference>
<dbReference type="PANTHER" id="PTHR32009:SF39">
    <property type="entry name" value="TIR DOMAIN-CONTAINING PROTEIN"/>
    <property type="match status" value="1"/>
</dbReference>
<organism evidence="7">
    <name type="scientific">Fagus sylvatica</name>
    <name type="common">Beechnut</name>
    <dbReference type="NCBI Taxonomy" id="28930"/>
    <lineage>
        <taxon>Eukaryota</taxon>
        <taxon>Viridiplantae</taxon>
        <taxon>Streptophyta</taxon>
        <taxon>Embryophyta</taxon>
        <taxon>Tracheophyta</taxon>
        <taxon>Spermatophyta</taxon>
        <taxon>Magnoliopsida</taxon>
        <taxon>eudicotyledons</taxon>
        <taxon>Gunneridae</taxon>
        <taxon>Pentapetalae</taxon>
        <taxon>rosids</taxon>
        <taxon>fabids</taxon>
        <taxon>Fagales</taxon>
        <taxon>Fagaceae</taxon>
        <taxon>Fagus</taxon>
    </lineage>
</organism>
<keyword evidence="3" id="KW-0520">NAD</keyword>
<dbReference type="EMBL" id="OIVN01000026">
    <property type="protein sequence ID" value="SPC72841.1"/>
    <property type="molecule type" value="Genomic_DNA"/>
</dbReference>
<feature type="compositionally biased region" description="Basic and acidic residues" evidence="5">
    <location>
        <begin position="1"/>
        <end position="12"/>
    </location>
</feature>
<feature type="domain" description="TIR" evidence="6">
    <location>
        <begin position="30"/>
        <end position="176"/>
    </location>
</feature>
<evidence type="ECO:0000256" key="5">
    <source>
        <dbReference type="SAM" id="MobiDB-lite"/>
    </source>
</evidence>
<dbReference type="PROSITE" id="PS50104">
    <property type="entry name" value="TIR"/>
    <property type="match status" value="1"/>
</dbReference>
<dbReference type="InterPro" id="IPR000157">
    <property type="entry name" value="TIR_dom"/>
</dbReference>
<dbReference type="EC" id="3.2.2.6" evidence="1"/>
<dbReference type="Pfam" id="PF01582">
    <property type="entry name" value="TIR"/>
    <property type="match status" value="1"/>
</dbReference>
<dbReference type="SMART" id="SM00255">
    <property type="entry name" value="TIR"/>
    <property type="match status" value="1"/>
</dbReference>
<dbReference type="PANTHER" id="PTHR32009">
    <property type="entry name" value="TMV RESISTANCE PROTEIN N-LIKE"/>
    <property type="match status" value="1"/>
</dbReference>
<comment type="catalytic activity">
    <reaction evidence="4">
        <text>NAD(+) + H2O = ADP-D-ribose + nicotinamide + H(+)</text>
        <dbReference type="Rhea" id="RHEA:16301"/>
        <dbReference type="ChEBI" id="CHEBI:15377"/>
        <dbReference type="ChEBI" id="CHEBI:15378"/>
        <dbReference type="ChEBI" id="CHEBI:17154"/>
        <dbReference type="ChEBI" id="CHEBI:57540"/>
        <dbReference type="ChEBI" id="CHEBI:57967"/>
        <dbReference type="EC" id="3.2.2.6"/>
    </reaction>
    <physiologicalReaction direction="left-to-right" evidence="4">
        <dbReference type="Rhea" id="RHEA:16302"/>
    </physiologicalReaction>
</comment>
<gene>
    <name evidence="7" type="ORF">FSB_LOCUS723</name>
</gene>
<dbReference type="GO" id="GO:0061809">
    <property type="term" value="F:NAD+ nucleosidase activity, cyclic ADP-ribose generating"/>
    <property type="evidence" value="ECO:0007669"/>
    <property type="project" value="UniProtKB-EC"/>
</dbReference>
<dbReference type="AlphaFoldDB" id="A0A2N9EDT3"/>
<evidence type="ECO:0000313" key="7">
    <source>
        <dbReference type="EMBL" id="SPC72841.1"/>
    </source>
</evidence>